<dbReference type="CDD" id="cd19076">
    <property type="entry name" value="AKR_AKR13A_13D"/>
    <property type="match status" value="1"/>
</dbReference>
<feature type="domain" description="NADP-dependent oxidoreductase" evidence="2">
    <location>
        <begin position="20"/>
        <end position="310"/>
    </location>
</feature>
<dbReference type="PANTHER" id="PTHR43625:SF40">
    <property type="entry name" value="ALDO-KETO REDUCTASE YAKC [NADP(+)]"/>
    <property type="match status" value="1"/>
</dbReference>
<dbReference type="PANTHER" id="PTHR43625">
    <property type="entry name" value="AFLATOXIN B1 ALDEHYDE REDUCTASE"/>
    <property type="match status" value="1"/>
</dbReference>
<organism evidence="3 4">
    <name type="scientific">Geodermatophilus arenarius</name>
    <dbReference type="NCBI Taxonomy" id="1137990"/>
    <lineage>
        <taxon>Bacteria</taxon>
        <taxon>Bacillati</taxon>
        <taxon>Actinomycetota</taxon>
        <taxon>Actinomycetes</taxon>
        <taxon>Geodermatophilales</taxon>
        <taxon>Geodermatophilaceae</taxon>
        <taxon>Geodermatophilus</taxon>
    </lineage>
</organism>
<protein>
    <submittedName>
        <fullName evidence="3">Aldo/keto reductase</fullName>
        <ecNumber evidence="3">1.1.1.-</ecNumber>
    </submittedName>
</protein>
<dbReference type="EMBL" id="JBHSGR010000016">
    <property type="protein sequence ID" value="MFC4694716.1"/>
    <property type="molecule type" value="Genomic_DNA"/>
</dbReference>
<keyword evidence="1 3" id="KW-0560">Oxidoreductase</keyword>
<evidence type="ECO:0000256" key="1">
    <source>
        <dbReference type="ARBA" id="ARBA00023002"/>
    </source>
</evidence>
<evidence type="ECO:0000259" key="2">
    <source>
        <dbReference type="Pfam" id="PF00248"/>
    </source>
</evidence>
<dbReference type="SUPFAM" id="SSF51430">
    <property type="entry name" value="NAD(P)-linked oxidoreductase"/>
    <property type="match status" value="1"/>
</dbReference>
<dbReference type="RefSeq" id="WP_387990267.1">
    <property type="nucleotide sequence ID" value="NZ_JBHSGR010000016.1"/>
</dbReference>
<dbReference type="GO" id="GO:0016491">
    <property type="term" value="F:oxidoreductase activity"/>
    <property type="evidence" value="ECO:0007669"/>
    <property type="project" value="UniProtKB-KW"/>
</dbReference>
<reference evidence="4" key="1">
    <citation type="journal article" date="2019" name="Int. J. Syst. Evol. Microbiol.">
        <title>The Global Catalogue of Microorganisms (GCM) 10K type strain sequencing project: providing services to taxonomists for standard genome sequencing and annotation.</title>
        <authorList>
            <consortium name="The Broad Institute Genomics Platform"/>
            <consortium name="The Broad Institute Genome Sequencing Center for Infectious Disease"/>
            <person name="Wu L."/>
            <person name="Ma J."/>
        </authorList>
    </citation>
    <scope>NUCLEOTIDE SEQUENCE [LARGE SCALE GENOMIC DNA]</scope>
    <source>
        <strain evidence="4">CCUG 62763</strain>
    </source>
</reference>
<dbReference type="Pfam" id="PF00248">
    <property type="entry name" value="Aldo_ket_red"/>
    <property type="match status" value="1"/>
</dbReference>
<dbReference type="Proteomes" id="UP001596025">
    <property type="component" value="Unassembled WGS sequence"/>
</dbReference>
<dbReference type="EC" id="1.1.1.-" evidence="3"/>
<gene>
    <name evidence="3" type="ORF">ACFO3M_15050</name>
</gene>
<name>A0ABV9LLH9_9ACTN</name>
<dbReference type="InterPro" id="IPR050791">
    <property type="entry name" value="Aldo-Keto_reductase"/>
</dbReference>
<evidence type="ECO:0000313" key="3">
    <source>
        <dbReference type="EMBL" id="MFC4694716.1"/>
    </source>
</evidence>
<keyword evidence="4" id="KW-1185">Reference proteome</keyword>
<dbReference type="Gene3D" id="3.20.20.100">
    <property type="entry name" value="NADP-dependent oxidoreductase domain"/>
    <property type="match status" value="1"/>
</dbReference>
<proteinExistence type="predicted"/>
<evidence type="ECO:0000313" key="4">
    <source>
        <dbReference type="Proteomes" id="UP001596025"/>
    </source>
</evidence>
<sequence>MTAPAGTRTLGRNGLVVSALGLGCMGMSQMYGAADRDESIATVHRALDLGITFLDTSDVYGDGHNEELVGEAIRGRRDEVQLATKFSLRRNDRGGMDIDGRPENVRACAEASLRRLGVEVIDLYYQHRVDPRVPIEDTVGAMAELVQRGEVRYLGLSEASAASVRRAVAVHPIAALQSEWSLWTRDLETEVLGVARAAGIGIVPFSPLGRGFLTGAITSPDDFADDDWRRTHPRFTGEAFAANLRLVDAVRAMAGEKGCTPGQLALAWVLAQGPDVVPIPGTKRRSYLEENAGALAVELSADDLARLGEIAPPGVAVGGRYADAGYAYGDSPERAA</sequence>
<accession>A0ABV9LLH9</accession>
<dbReference type="InterPro" id="IPR023210">
    <property type="entry name" value="NADP_OxRdtase_dom"/>
</dbReference>
<comment type="caution">
    <text evidence="3">The sequence shown here is derived from an EMBL/GenBank/DDBJ whole genome shotgun (WGS) entry which is preliminary data.</text>
</comment>
<dbReference type="InterPro" id="IPR036812">
    <property type="entry name" value="NAD(P)_OxRdtase_dom_sf"/>
</dbReference>